<evidence type="ECO:0000313" key="3">
    <source>
        <dbReference type="Proteomes" id="UP000011713"/>
    </source>
</evidence>
<dbReference type="InParanoid" id="M4C316"/>
<protein>
    <submittedName>
        <fullName evidence="2">Uncharacterized protein</fullName>
    </submittedName>
</protein>
<dbReference type="Proteomes" id="UP000011713">
    <property type="component" value="Unassembled WGS sequence"/>
</dbReference>
<dbReference type="VEuPathDB" id="FungiDB:HpaG813483"/>
<dbReference type="HOGENOM" id="CLU_2377266_0_0_1"/>
<evidence type="ECO:0000256" key="1">
    <source>
        <dbReference type="SAM" id="MobiDB-lite"/>
    </source>
</evidence>
<reference evidence="2" key="2">
    <citation type="submission" date="2015-06" db="UniProtKB">
        <authorList>
            <consortium name="EnsemblProtists"/>
        </authorList>
    </citation>
    <scope>IDENTIFICATION</scope>
    <source>
        <strain evidence="2">Emoy2</strain>
    </source>
</reference>
<dbReference type="EMBL" id="JH598148">
    <property type="status" value="NOT_ANNOTATED_CDS"/>
    <property type="molecule type" value="Genomic_DNA"/>
</dbReference>
<keyword evidence="3" id="KW-1185">Reference proteome</keyword>
<sequence>MSFSGMPSRVSKTQGTEYPTMCMASVDVAAPFRLRDVEFISGSSARPVQPRISRSSAEHQHGNMLVARTRVGGMGEGQTEPKELHTADAGAPGCH</sequence>
<proteinExistence type="predicted"/>
<name>M4C316_HYAAE</name>
<evidence type="ECO:0000313" key="2">
    <source>
        <dbReference type="EnsemblProtists" id="HpaP813483"/>
    </source>
</evidence>
<accession>M4C316</accession>
<dbReference type="EnsemblProtists" id="HpaT813483">
    <property type="protein sequence ID" value="HpaP813483"/>
    <property type="gene ID" value="HpaG813483"/>
</dbReference>
<organism evidence="2 3">
    <name type="scientific">Hyaloperonospora arabidopsidis (strain Emoy2)</name>
    <name type="common">Downy mildew agent</name>
    <name type="synonym">Peronospora arabidopsidis</name>
    <dbReference type="NCBI Taxonomy" id="559515"/>
    <lineage>
        <taxon>Eukaryota</taxon>
        <taxon>Sar</taxon>
        <taxon>Stramenopiles</taxon>
        <taxon>Oomycota</taxon>
        <taxon>Peronosporomycetes</taxon>
        <taxon>Peronosporales</taxon>
        <taxon>Peronosporaceae</taxon>
        <taxon>Hyaloperonospora</taxon>
    </lineage>
</organism>
<dbReference type="AlphaFoldDB" id="M4C316"/>
<feature type="region of interest" description="Disordered" evidence="1">
    <location>
        <begin position="43"/>
        <end position="95"/>
    </location>
</feature>
<reference evidence="3" key="1">
    <citation type="journal article" date="2010" name="Science">
        <title>Signatures of adaptation to obligate biotrophy in the Hyaloperonospora arabidopsidis genome.</title>
        <authorList>
            <person name="Baxter L."/>
            <person name="Tripathy S."/>
            <person name="Ishaque N."/>
            <person name="Boot N."/>
            <person name="Cabral A."/>
            <person name="Kemen E."/>
            <person name="Thines M."/>
            <person name="Ah-Fong A."/>
            <person name="Anderson R."/>
            <person name="Badejoko W."/>
            <person name="Bittner-Eddy P."/>
            <person name="Boore J.L."/>
            <person name="Chibucos M.C."/>
            <person name="Coates M."/>
            <person name="Dehal P."/>
            <person name="Delehaunty K."/>
            <person name="Dong S."/>
            <person name="Downton P."/>
            <person name="Dumas B."/>
            <person name="Fabro G."/>
            <person name="Fronick C."/>
            <person name="Fuerstenberg S.I."/>
            <person name="Fulton L."/>
            <person name="Gaulin E."/>
            <person name="Govers F."/>
            <person name="Hughes L."/>
            <person name="Humphray S."/>
            <person name="Jiang R.H."/>
            <person name="Judelson H."/>
            <person name="Kamoun S."/>
            <person name="Kyung K."/>
            <person name="Meijer H."/>
            <person name="Minx P."/>
            <person name="Morris P."/>
            <person name="Nelson J."/>
            <person name="Phuntumart V."/>
            <person name="Qutob D."/>
            <person name="Rehmany A."/>
            <person name="Rougon-Cardoso A."/>
            <person name="Ryden P."/>
            <person name="Torto-Alalibo T."/>
            <person name="Studholme D."/>
            <person name="Wang Y."/>
            <person name="Win J."/>
            <person name="Wood J."/>
            <person name="Clifton S.W."/>
            <person name="Rogers J."/>
            <person name="Van den Ackerveken G."/>
            <person name="Jones J.D."/>
            <person name="McDowell J.M."/>
            <person name="Beynon J."/>
            <person name="Tyler B.M."/>
        </authorList>
    </citation>
    <scope>NUCLEOTIDE SEQUENCE [LARGE SCALE GENOMIC DNA]</scope>
    <source>
        <strain evidence="3">Emoy2</strain>
    </source>
</reference>